<feature type="domain" description="Peptidase M13 C-terminal" evidence="8">
    <location>
        <begin position="451"/>
        <end position="657"/>
    </location>
</feature>
<evidence type="ECO:0000256" key="1">
    <source>
        <dbReference type="ARBA" id="ARBA00001947"/>
    </source>
</evidence>
<dbReference type="GO" id="GO:0016485">
    <property type="term" value="P:protein processing"/>
    <property type="evidence" value="ECO:0007669"/>
    <property type="project" value="TreeGrafter"/>
</dbReference>
<evidence type="ECO:0000256" key="6">
    <source>
        <dbReference type="ARBA" id="ARBA00022833"/>
    </source>
</evidence>
<keyword evidence="7" id="KW-0482">Metalloprotease</keyword>
<reference evidence="10 11" key="1">
    <citation type="submission" date="2019-01" db="EMBL/GenBank/DDBJ databases">
        <title>Novel species of Cellulomonas.</title>
        <authorList>
            <person name="Liu Q."/>
            <person name="Xin Y.-H."/>
        </authorList>
    </citation>
    <scope>NUCLEOTIDE SEQUENCE [LARGE SCALE GENOMIC DNA]</scope>
    <source>
        <strain evidence="10 11">HLT2-17</strain>
    </source>
</reference>
<dbReference type="SUPFAM" id="SSF55486">
    <property type="entry name" value="Metalloproteases ('zincins'), catalytic domain"/>
    <property type="match status" value="1"/>
</dbReference>
<keyword evidence="11" id="KW-1185">Reference proteome</keyword>
<comment type="similarity">
    <text evidence="2">Belongs to the peptidase M13 family.</text>
</comment>
<name>A0A4Q5N7D1_9MICO</name>
<dbReference type="InterPro" id="IPR024079">
    <property type="entry name" value="MetalloPept_cat_dom_sf"/>
</dbReference>
<keyword evidence="6" id="KW-0862">Zinc</keyword>
<keyword evidence="5" id="KW-0378">Hydrolase</keyword>
<feature type="domain" description="Peptidase M13 N-terminal" evidence="9">
    <location>
        <begin position="17"/>
        <end position="399"/>
    </location>
</feature>
<dbReference type="PRINTS" id="PR00786">
    <property type="entry name" value="NEPRILYSIN"/>
</dbReference>
<evidence type="ECO:0000256" key="7">
    <source>
        <dbReference type="ARBA" id="ARBA00023049"/>
    </source>
</evidence>
<evidence type="ECO:0000256" key="2">
    <source>
        <dbReference type="ARBA" id="ARBA00007357"/>
    </source>
</evidence>
<protein>
    <submittedName>
        <fullName evidence="10">Peptidase M13</fullName>
    </submittedName>
</protein>
<dbReference type="GO" id="GO:0046872">
    <property type="term" value="F:metal ion binding"/>
    <property type="evidence" value="ECO:0007669"/>
    <property type="project" value="UniProtKB-KW"/>
</dbReference>
<keyword evidence="3" id="KW-0645">Protease</keyword>
<evidence type="ECO:0000259" key="8">
    <source>
        <dbReference type="Pfam" id="PF01431"/>
    </source>
</evidence>
<evidence type="ECO:0000259" key="9">
    <source>
        <dbReference type="Pfam" id="PF05649"/>
    </source>
</evidence>
<dbReference type="RefSeq" id="WP_130101379.1">
    <property type="nucleotide sequence ID" value="NZ_SDWW01000006.1"/>
</dbReference>
<keyword evidence="4" id="KW-0479">Metal-binding</keyword>
<evidence type="ECO:0000313" key="11">
    <source>
        <dbReference type="Proteomes" id="UP000293764"/>
    </source>
</evidence>
<organism evidence="10 11">
    <name type="scientific">Pengzhenrongella frigida</name>
    <dbReference type="NCBI Taxonomy" id="1259133"/>
    <lineage>
        <taxon>Bacteria</taxon>
        <taxon>Bacillati</taxon>
        <taxon>Actinomycetota</taxon>
        <taxon>Actinomycetes</taxon>
        <taxon>Micrococcales</taxon>
        <taxon>Pengzhenrongella</taxon>
    </lineage>
</organism>
<dbReference type="CDD" id="cd08662">
    <property type="entry name" value="M13"/>
    <property type="match status" value="1"/>
</dbReference>
<dbReference type="Proteomes" id="UP000293764">
    <property type="component" value="Unassembled WGS sequence"/>
</dbReference>
<dbReference type="PANTHER" id="PTHR11733:SF167">
    <property type="entry name" value="FI17812P1-RELATED"/>
    <property type="match status" value="1"/>
</dbReference>
<accession>A0A4Q5N7D1</accession>
<dbReference type="InterPro" id="IPR008753">
    <property type="entry name" value="Peptidase_M13_N"/>
</dbReference>
<evidence type="ECO:0000256" key="3">
    <source>
        <dbReference type="ARBA" id="ARBA00022670"/>
    </source>
</evidence>
<dbReference type="Gene3D" id="3.40.390.10">
    <property type="entry name" value="Collagenase (Catalytic Domain)"/>
    <property type="match status" value="1"/>
</dbReference>
<gene>
    <name evidence="10" type="ORF">EUA98_04045</name>
</gene>
<comment type="cofactor">
    <cofactor evidence="1">
        <name>Zn(2+)</name>
        <dbReference type="ChEBI" id="CHEBI:29105"/>
    </cofactor>
</comment>
<dbReference type="Pfam" id="PF01431">
    <property type="entry name" value="Peptidase_M13"/>
    <property type="match status" value="1"/>
</dbReference>
<dbReference type="Gene3D" id="1.10.1380.10">
    <property type="entry name" value="Neutral endopeptidase , domain2"/>
    <property type="match status" value="1"/>
</dbReference>
<sequence>MARSGIDTSALDPDIRPQDDLYAHVNGRWIAQHVIPADRAMDGAFRALHDQSEEQVRDIITDAAASAATAEVAGVEAQIGALYASFMDEDTVEGLGTTPLRADLALLEEATTLDELTAALGTLQRTGGAGAVGFWVDNDAKDPDRYVVYLGQSGLGLPDESYYRDPQYAAVLAAYAPHIARMLTLGQVSAGDAAHVAAGRVVALETKLAAVHWDVVKDRDADLTYNPTTLAALAEAAPGFDWHAWTLALAVPAGSLDDVVVREPSYAHGFAELWRSESLEDWKLWAAYHAVSARAPFLSSALVEANFDFYGRTLTGAQELRDRWKRGVGLVQGVLGEAVGKVYVERHFPPTHKDRMARLVDTLIEAYRESITVLDWMGESTKVKALAKLDAFTPKIGYPVKWRDYSSLVLAADDLVGNVRRASAFEQDRELNKIGKPLDRDEWFMTPQTVNAYYNPGMNEIVFPAAILQPPFFDAEADDAVNYGGIGAVIGHEIGHGFDDQGSKYDGTGRLEDWWTPADRAEFETRTKALIEQYNAFSPVQLGGSHHVNGALTIGENIGDLGGLTIAIKAYRIALGTSLDEAPVIDGLTGLQRVLLGWAQAWQSKGRDEEVIRRIATDPHSPNEFRCNGVLSNLDEFYAAYDVVPGDRLYLDPAQRVRIW</sequence>
<dbReference type="InterPro" id="IPR018497">
    <property type="entry name" value="Peptidase_M13_C"/>
</dbReference>
<dbReference type="InterPro" id="IPR042089">
    <property type="entry name" value="Peptidase_M13_dom_2"/>
</dbReference>
<dbReference type="AlphaFoldDB" id="A0A4Q5N7D1"/>
<evidence type="ECO:0000256" key="5">
    <source>
        <dbReference type="ARBA" id="ARBA00022801"/>
    </source>
</evidence>
<evidence type="ECO:0000256" key="4">
    <source>
        <dbReference type="ARBA" id="ARBA00022723"/>
    </source>
</evidence>
<dbReference type="InterPro" id="IPR000718">
    <property type="entry name" value="Peptidase_M13"/>
</dbReference>
<dbReference type="Pfam" id="PF05649">
    <property type="entry name" value="Peptidase_M13_N"/>
    <property type="match status" value="1"/>
</dbReference>
<proteinExistence type="inferred from homology"/>
<dbReference type="GO" id="GO:0004222">
    <property type="term" value="F:metalloendopeptidase activity"/>
    <property type="evidence" value="ECO:0007669"/>
    <property type="project" value="InterPro"/>
</dbReference>
<dbReference type="EMBL" id="SDWW01000006">
    <property type="protein sequence ID" value="RYV52381.1"/>
    <property type="molecule type" value="Genomic_DNA"/>
</dbReference>
<dbReference type="GO" id="GO:0005886">
    <property type="term" value="C:plasma membrane"/>
    <property type="evidence" value="ECO:0007669"/>
    <property type="project" value="TreeGrafter"/>
</dbReference>
<dbReference type="PANTHER" id="PTHR11733">
    <property type="entry name" value="ZINC METALLOPROTEASE FAMILY M13 NEPRILYSIN-RELATED"/>
    <property type="match status" value="1"/>
</dbReference>
<dbReference type="PROSITE" id="PS51885">
    <property type="entry name" value="NEPRILYSIN"/>
    <property type="match status" value="1"/>
</dbReference>
<comment type="caution">
    <text evidence="10">The sequence shown here is derived from an EMBL/GenBank/DDBJ whole genome shotgun (WGS) entry which is preliminary data.</text>
</comment>
<evidence type="ECO:0000313" key="10">
    <source>
        <dbReference type="EMBL" id="RYV52381.1"/>
    </source>
</evidence>
<dbReference type="OrthoDB" id="9775677at2"/>